<dbReference type="EMBL" id="JAWWNJ010000043">
    <property type="protein sequence ID" value="KAK7019595.1"/>
    <property type="molecule type" value="Genomic_DNA"/>
</dbReference>
<organism evidence="1 2">
    <name type="scientific">Favolaschia claudopus</name>
    <dbReference type="NCBI Taxonomy" id="2862362"/>
    <lineage>
        <taxon>Eukaryota</taxon>
        <taxon>Fungi</taxon>
        <taxon>Dikarya</taxon>
        <taxon>Basidiomycota</taxon>
        <taxon>Agaricomycotina</taxon>
        <taxon>Agaricomycetes</taxon>
        <taxon>Agaricomycetidae</taxon>
        <taxon>Agaricales</taxon>
        <taxon>Marasmiineae</taxon>
        <taxon>Mycenaceae</taxon>
        <taxon>Favolaschia</taxon>
    </lineage>
</organism>
<accession>A0AAW0B4W0</accession>
<evidence type="ECO:0000313" key="1">
    <source>
        <dbReference type="EMBL" id="KAK7019595.1"/>
    </source>
</evidence>
<sequence length="551" mass="62406">MTDMSTTKTSLKKSRLLKKTKSTALPGETTTRIMDVSTINLRTVSKKSALIKKSKFTALPDETIARIFLLTLRPVLSQEDVYQNELLRERLQDICLKFKRVVDGLPIFWSFIMLETANDKRPSPLNSSELSANVRKHISNSAPSPLHIAFDLVVVPHGRDESTSIWNILLLPTVKRWRSLFFRGAGSCTSAGRCVEDLLGPNVLGHATNLNTVDVAKNSSVSCSKKHPRLLLLSNTFHIVKCAILADIAFTPSSSLQHLHITTDREQYKIDWSAFFSACTNLSQLKWDSRHPIRFSTVITLPSLDWLTLRTLDFLPPVFAPRLSKLEIFDSSVPLTVQLFVHLAGLAVRLTTLTLPNNPIPNRGLLEILERCPYLEVLTASDIEPRTSIFRFLTRRLIYQYRTNSIHRLSAIRFVLSQPMREGVDSRARRLDLEELCRPRKGPIYNCLCFQPFTHGTCVVVSGFPVPLTESEVAVVYSEKRIISQTPFKIPVLKVWVPERIHFGQMPQSCMTLVILLDLDMEQAKFVATLGFEYNRTLYAVVCNESTRITL</sequence>
<dbReference type="SUPFAM" id="SSF52047">
    <property type="entry name" value="RNI-like"/>
    <property type="match status" value="1"/>
</dbReference>
<evidence type="ECO:0008006" key="3">
    <source>
        <dbReference type="Google" id="ProtNLM"/>
    </source>
</evidence>
<dbReference type="Gene3D" id="3.80.10.10">
    <property type="entry name" value="Ribonuclease Inhibitor"/>
    <property type="match status" value="1"/>
</dbReference>
<comment type="caution">
    <text evidence="1">The sequence shown here is derived from an EMBL/GenBank/DDBJ whole genome shotgun (WGS) entry which is preliminary data.</text>
</comment>
<dbReference type="Proteomes" id="UP001362999">
    <property type="component" value="Unassembled WGS sequence"/>
</dbReference>
<reference evidence="1 2" key="1">
    <citation type="journal article" date="2024" name="J Genomics">
        <title>Draft genome sequencing and assembly of Favolaschia claudopus CIRM-BRFM 2984 isolated from oak limbs.</title>
        <authorList>
            <person name="Navarro D."/>
            <person name="Drula E."/>
            <person name="Chaduli D."/>
            <person name="Cazenave R."/>
            <person name="Ahrendt S."/>
            <person name="Wang J."/>
            <person name="Lipzen A."/>
            <person name="Daum C."/>
            <person name="Barry K."/>
            <person name="Grigoriev I.V."/>
            <person name="Favel A."/>
            <person name="Rosso M.N."/>
            <person name="Martin F."/>
        </authorList>
    </citation>
    <scope>NUCLEOTIDE SEQUENCE [LARGE SCALE GENOMIC DNA]</scope>
    <source>
        <strain evidence="1 2">CIRM-BRFM 2984</strain>
    </source>
</reference>
<dbReference type="InterPro" id="IPR032675">
    <property type="entry name" value="LRR_dom_sf"/>
</dbReference>
<gene>
    <name evidence="1" type="ORF">R3P38DRAFT_2782919</name>
</gene>
<evidence type="ECO:0000313" key="2">
    <source>
        <dbReference type="Proteomes" id="UP001362999"/>
    </source>
</evidence>
<keyword evidence="2" id="KW-1185">Reference proteome</keyword>
<dbReference type="AlphaFoldDB" id="A0AAW0B4W0"/>
<protein>
    <recommendedName>
        <fullName evidence="3">F-box domain-containing protein</fullName>
    </recommendedName>
</protein>
<name>A0AAW0B4W0_9AGAR</name>
<proteinExistence type="predicted"/>